<dbReference type="HOGENOM" id="CLU_717249_0_0_0"/>
<organism evidence="1">
    <name type="scientific">Solibacter usitatus (strain Ellin6076)</name>
    <dbReference type="NCBI Taxonomy" id="234267"/>
    <lineage>
        <taxon>Bacteria</taxon>
        <taxon>Pseudomonadati</taxon>
        <taxon>Acidobacteriota</taxon>
        <taxon>Terriglobia</taxon>
        <taxon>Bryobacterales</taxon>
        <taxon>Solibacteraceae</taxon>
        <taxon>Candidatus Solibacter</taxon>
    </lineage>
</organism>
<protein>
    <recommendedName>
        <fullName evidence="2">DUF4432 domain-containing protein</fullName>
    </recommendedName>
</protein>
<dbReference type="KEGG" id="sus:Acid_7823"/>
<proteinExistence type="predicted"/>
<accession>Q01NP9</accession>
<sequence>MTTYHGRRAAAIENEHLRVTVLEEGGHIAEILDKETGINPLWTPPWRSIEHSAYGPAVSAEYGANVEGSLLAGIMGHNLCLDIFGGPSAEEAAAGLPVHGEGATARYGIHEADGALTQCAHLPVAQIAFERRLELRGRALQIREAVESLAAYDRPIGWTQHVTLGPPFLENGATQFRASATRSKVFEGKFGEDDYLRAGAEFDWPCAPRSDGGTEDMRVFNRAPVSGGFTTHLMDPARDDAFFAAYSPASRLAIGYVWKQADFPWLGIWEENHSRRHAPWNGKSLTRGMEFGVSPMPESRRAMIERGKLFGVPTYRWLPAKGRLEVEYWTMTVRADAVPEILERPA</sequence>
<dbReference type="InParanoid" id="Q01NP9"/>
<dbReference type="STRING" id="234267.Acid_7823"/>
<dbReference type="GO" id="GO:0030246">
    <property type="term" value="F:carbohydrate binding"/>
    <property type="evidence" value="ECO:0007669"/>
    <property type="project" value="InterPro"/>
</dbReference>
<dbReference type="InterPro" id="IPR014718">
    <property type="entry name" value="GH-type_carb-bd"/>
</dbReference>
<dbReference type="OrthoDB" id="117462at2"/>
<dbReference type="Gene3D" id="2.70.98.10">
    <property type="match status" value="1"/>
</dbReference>
<name>Q01NP9_SOLUE</name>
<reference evidence="1" key="1">
    <citation type="submission" date="2006-10" db="EMBL/GenBank/DDBJ databases">
        <title>Complete sequence of Solibacter usitatus Ellin6076.</title>
        <authorList>
            <consortium name="US DOE Joint Genome Institute"/>
            <person name="Copeland A."/>
            <person name="Lucas S."/>
            <person name="Lapidus A."/>
            <person name="Barry K."/>
            <person name="Detter J.C."/>
            <person name="Glavina del Rio T."/>
            <person name="Hammon N."/>
            <person name="Israni S."/>
            <person name="Dalin E."/>
            <person name="Tice H."/>
            <person name="Pitluck S."/>
            <person name="Thompson L.S."/>
            <person name="Brettin T."/>
            <person name="Bruce D."/>
            <person name="Han C."/>
            <person name="Tapia R."/>
            <person name="Gilna P."/>
            <person name="Schmutz J."/>
            <person name="Larimer F."/>
            <person name="Land M."/>
            <person name="Hauser L."/>
            <person name="Kyrpides N."/>
            <person name="Mikhailova N."/>
            <person name="Janssen P.H."/>
            <person name="Kuske C.R."/>
            <person name="Richardson P."/>
        </authorList>
    </citation>
    <scope>NUCLEOTIDE SEQUENCE</scope>
    <source>
        <strain evidence="1">Ellin6076</strain>
    </source>
</reference>
<dbReference type="eggNOG" id="COG2017">
    <property type="taxonomic scope" value="Bacteria"/>
</dbReference>
<dbReference type="EMBL" id="CP000473">
    <property type="protein sequence ID" value="ABJ88721.1"/>
    <property type="molecule type" value="Genomic_DNA"/>
</dbReference>
<gene>
    <name evidence="1" type="ordered locus">Acid_7823</name>
</gene>
<evidence type="ECO:0000313" key="1">
    <source>
        <dbReference type="EMBL" id="ABJ88721.1"/>
    </source>
</evidence>
<dbReference type="AlphaFoldDB" id="Q01NP9"/>
<evidence type="ECO:0008006" key="2">
    <source>
        <dbReference type="Google" id="ProtNLM"/>
    </source>
</evidence>